<dbReference type="OMA" id="VICHARK"/>
<evidence type="ECO:0000259" key="3">
    <source>
        <dbReference type="SMART" id="SM00662"/>
    </source>
</evidence>
<accession>A0A058Z879</accession>
<dbReference type="GO" id="GO:0005665">
    <property type="term" value="C:RNA polymerase II, core complex"/>
    <property type="evidence" value="ECO:0007669"/>
    <property type="project" value="TreeGrafter"/>
</dbReference>
<keyword evidence="2" id="KW-0804">Transcription</keyword>
<dbReference type="Pfam" id="PF01193">
    <property type="entry name" value="RNA_pol_L"/>
    <property type="match status" value="1"/>
</dbReference>
<dbReference type="AlphaFoldDB" id="A0A058Z879"/>
<dbReference type="eggNOG" id="KOG1522">
    <property type="taxonomic scope" value="Eukaryota"/>
</dbReference>
<dbReference type="STRING" id="691883.A0A058Z879"/>
<dbReference type="InterPro" id="IPR022842">
    <property type="entry name" value="RNAP_Rpo3/Rpb3/RPAC1"/>
</dbReference>
<evidence type="ECO:0000313" key="4">
    <source>
        <dbReference type="EMBL" id="KCV70123.1"/>
    </source>
</evidence>
<dbReference type="HAMAP" id="MF_00320">
    <property type="entry name" value="RNApol_arch_Rpo3"/>
    <property type="match status" value="1"/>
</dbReference>
<dbReference type="PANTHER" id="PTHR11800:SF2">
    <property type="entry name" value="DNA-DIRECTED RNA POLYMERASE II SUBUNIT RPB3"/>
    <property type="match status" value="1"/>
</dbReference>
<keyword evidence="5" id="KW-1185">Reference proteome</keyword>
<sequence length="409" mass="43367">MGDYYYSHGADPSMMGAVGGMYGATMAGAHGGMMHPAMPVAANIEHPPLPPGAKLPSIKIVDLDRDSISFVVTDCDLSLANAMRRILLSEIPTIAIEHVFIKENTSTLVDEFVAHRLGLLPIRAPLAMIEQFQFSWDCPCDTSYCQNCAVVFQLDMKHDGTNGNVRNFKISPLDGTATNDLLVTSADLHLAVPTDRVLALSSGSRSFAEDRQADASAAVLSSGGAPAAVAAAADAAAALDTKGISEFSRARPLIGDVIICRLGAHQALNVICHARKGIAKQHAKWSPVTAVAFGYDPNNLLRHTTLWYERDPVAEWPRTEVHAAARAAAGEADLDPGLVAAGAAGAAAGPGAAGQHSYDPNAEPDTFYFRVESSGVMRPEEIVQSMIRVLRKKLQVVHDETLPIANASA</sequence>
<dbReference type="InterPro" id="IPR011263">
    <property type="entry name" value="DNA-dir_RNA_pol_RpoA/D/Rpb3"/>
</dbReference>
<dbReference type="Proteomes" id="UP000030693">
    <property type="component" value="Unassembled WGS sequence"/>
</dbReference>
<evidence type="ECO:0000313" key="5">
    <source>
        <dbReference type="Proteomes" id="UP000030693"/>
    </source>
</evidence>
<dbReference type="GeneID" id="20528309"/>
<keyword evidence="1" id="KW-0240">DNA-directed RNA polymerase</keyword>
<gene>
    <name evidence="4" type="ORF">H696_03584</name>
</gene>
<evidence type="ECO:0000256" key="1">
    <source>
        <dbReference type="ARBA" id="ARBA00022478"/>
    </source>
</evidence>
<evidence type="ECO:0000256" key="2">
    <source>
        <dbReference type="ARBA" id="ARBA00023163"/>
    </source>
</evidence>
<dbReference type="InterPro" id="IPR001514">
    <property type="entry name" value="DNA-dir_RNA_pol_30-40kDasu_CS"/>
</dbReference>
<dbReference type="InterPro" id="IPR036643">
    <property type="entry name" value="RNApol_insert_sf"/>
</dbReference>
<dbReference type="PROSITE" id="PS00446">
    <property type="entry name" value="RNA_POL_D_30KD"/>
    <property type="match status" value="1"/>
</dbReference>
<dbReference type="SMART" id="SM00662">
    <property type="entry name" value="RPOLD"/>
    <property type="match status" value="1"/>
</dbReference>
<dbReference type="RefSeq" id="XP_009495729.1">
    <property type="nucleotide sequence ID" value="XM_009497454.1"/>
</dbReference>
<dbReference type="SUPFAM" id="SSF55257">
    <property type="entry name" value="RBP11-like subunits of RNA polymerase"/>
    <property type="match status" value="2"/>
</dbReference>
<organism evidence="4">
    <name type="scientific">Fonticula alba</name>
    <name type="common">Slime mold</name>
    <dbReference type="NCBI Taxonomy" id="691883"/>
    <lineage>
        <taxon>Eukaryota</taxon>
        <taxon>Rotosphaerida</taxon>
        <taxon>Fonticulaceae</taxon>
        <taxon>Fonticula</taxon>
    </lineage>
</organism>
<dbReference type="GO" id="GO:0003677">
    <property type="term" value="F:DNA binding"/>
    <property type="evidence" value="ECO:0007669"/>
    <property type="project" value="InterPro"/>
</dbReference>
<reference evidence="4" key="1">
    <citation type="submission" date="2013-04" db="EMBL/GenBank/DDBJ databases">
        <title>The Genome Sequence of Fonticula alba ATCC 38817.</title>
        <authorList>
            <consortium name="The Broad Institute Genomics Platform"/>
            <person name="Russ C."/>
            <person name="Cuomo C."/>
            <person name="Burger G."/>
            <person name="Gray M.W."/>
            <person name="Holland P.W.H."/>
            <person name="King N."/>
            <person name="Lang F.B.F."/>
            <person name="Roger A.J."/>
            <person name="Ruiz-Trillo I."/>
            <person name="Brown M."/>
            <person name="Walker B."/>
            <person name="Young S."/>
            <person name="Zeng Q."/>
            <person name="Gargeya S."/>
            <person name="Fitzgerald M."/>
            <person name="Haas B."/>
            <person name="Abouelleil A."/>
            <person name="Allen A.W."/>
            <person name="Alvarado L."/>
            <person name="Arachchi H.M."/>
            <person name="Berlin A.M."/>
            <person name="Chapman S.B."/>
            <person name="Gainer-Dewar J."/>
            <person name="Goldberg J."/>
            <person name="Griggs A."/>
            <person name="Gujja S."/>
            <person name="Hansen M."/>
            <person name="Howarth C."/>
            <person name="Imamovic A."/>
            <person name="Ireland A."/>
            <person name="Larimer J."/>
            <person name="McCowan C."/>
            <person name="Murphy C."/>
            <person name="Pearson M."/>
            <person name="Poon T.W."/>
            <person name="Priest M."/>
            <person name="Roberts A."/>
            <person name="Saif S."/>
            <person name="Shea T."/>
            <person name="Sisk P."/>
            <person name="Sykes S."/>
            <person name="Wortman J."/>
            <person name="Nusbaum C."/>
            <person name="Birren B."/>
        </authorList>
    </citation>
    <scope>NUCLEOTIDE SEQUENCE [LARGE SCALE GENOMIC DNA]</scope>
    <source>
        <strain evidence="4">ATCC 38817</strain>
    </source>
</reference>
<protein>
    <submittedName>
        <fullName evidence="4">RNA polymerase Rpb3/Rpb11 dimerization domain-containing protein</fullName>
    </submittedName>
</protein>
<dbReference type="EMBL" id="KB932205">
    <property type="protein sequence ID" value="KCV70123.1"/>
    <property type="molecule type" value="Genomic_DNA"/>
</dbReference>
<name>A0A058Z879_FONAL</name>
<proteinExistence type="inferred from homology"/>
<dbReference type="GO" id="GO:0006366">
    <property type="term" value="P:transcription by RNA polymerase II"/>
    <property type="evidence" value="ECO:0007669"/>
    <property type="project" value="TreeGrafter"/>
</dbReference>
<dbReference type="GO" id="GO:0003899">
    <property type="term" value="F:DNA-directed RNA polymerase activity"/>
    <property type="evidence" value="ECO:0007669"/>
    <property type="project" value="InterPro"/>
</dbReference>
<dbReference type="Gene3D" id="3.30.1360.10">
    <property type="entry name" value="RNA polymerase, RBP11-like subunit"/>
    <property type="match status" value="2"/>
</dbReference>
<dbReference type="InterPro" id="IPR036603">
    <property type="entry name" value="RBP11-like"/>
</dbReference>
<feature type="domain" description="DNA-directed RNA polymerase RpoA/D/Rpb3-type" evidence="3">
    <location>
        <begin position="67"/>
        <end position="400"/>
    </location>
</feature>
<dbReference type="GO" id="GO:0046983">
    <property type="term" value="F:protein dimerization activity"/>
    <property type="evidence" value="ECO:0007669"/>
    <property type="project" value="InterPro"/>
</dbReference>
<dbReference type="OrthoDB" id="270173at2759"/>
<dbReference type="InterPro" id="IPR050518">
    <property type="entry name" value="Rpo3/RPB3_RNA_Pol_subunit"/>
</dbReference>
<dbReference type="PANTHER" id="PTHR11800">
    <property type="entry name" value="DNA-DIRECTED RNA POLYMERASE"/>
    <property type="match status" value="1"/>
</dbReference>
<dbReference type="SUPFAM" id="SSF56553">
    <property type="entry name" value="Insert subdomain of RNA polymerase alpha subunit"/>
    <property type="match status" value="2"/>
</dbReference>